<dbReference type="Gene3D" id="3.30.700.10">
    <property type="entry name" value="Glycoprotein, Type 4 Pilin"/>
    <property type="match status" value="1"/>
</dbReference>
<keyword evidence="4" id="KW-1185">Reference proteome</keyword>
<dbReference type="PANTHER" id="PTHR30093:SF47">
    <property type="entry name" value="TYPE IV PILUS NON-CORE MINOR PILIN PILE"/>
    <property type="match status" value="1"/>
</dbReference>
<evidence type="ECO:0000256" key="2">
    <source>
        <dbReference type="SAM" id="Phobius"/>
    </source>
</evidence>
<dbReference type="SUPFAM" id="SSF54523">
    <property type="entry name" value="Pili subunits"/>
    <property type="match status" value="1"/>
</dbReference>
<dbReference type="PRINTS" id="PR00813">
    <property type="entry name" value="BCTERIALGSPG"/>
</dbReference>
<dbReference type="NCBIfam" id="TIGR02532">
    <property type="entry name" value="IV_pilin_GFxxxE"/>
    <property type="match status" value="1"/>
</dbReference>
<dbReference type="Pfam" id="PF07963">
    <property type="entry name" value="N_methyl"/>
    <property type="match status" value="1"/>
</dbReference>
<keyword evidence="2" id="KW-0812">Transmembrane</keyword>
<dbReference type="InterPro" id="IPR000983">
    <property type="entry name" value="Bac_GSPG_pilin"/>
</dbReference>
<evidence type="ECO:0000313" key="3">
    <source>
        <dbReference type="EMBL" id="MCG2578639.1"/>
    </source>
</evidence>
<comment type="caution">
    <text evidence="3">The sequence shown here is derived from an EMBL/GenBank/DDBJ whole genome shotgun (WGS) entry which is preliminary data.</text>
</comment>
<dbReference type="InterPro" id="IPR045584">
    <property type="entry name" value="Pilin-like"/>
</dbReference>
<evidence type="ECO:0000313" key="4">
    <source>
        <dbReference type="Proteomes" id="UP001165384"/>
    </source>
</evidence>
<proteinExistence type="predicted"/>
<protein>
    <submittedName>
        <fullName evidence="3">Prepilin-type N-terminal cleavage/methylation domain-containing protein</fullName>
    </submittedName>
</protein>
<gene>
    <name evidence="3" type="ORF">LZ012_16700</name>
</gene>
<feature type="transmembrane region" description="Helical" evidence="2">
    <location>
        <begin position="12"/>
        <end position="34"/>
    </location>
</feature>
<evidence type="ECO:0000256" key="1">
    <source>
        <dbReference type="ARBA" id="ARBA00022481"/>
    </source>
</evidence>
<accession>A0ABS9K636</accession>
<keyword evidence="2" id="KW-1133">Transmembrane helix</keyword>
<dbReference type="InterPro" id="IPR012902">
    <property type="entry name" value="N_methyl_site"/>
</dbReference>
<organism evidence="3 4">
    <name type="scientific">Dechloromonas hankyongensis</name>
    <dbReference type="NCBI Taxonomy" id="2908002"/>
    <lineage>
        <taxon>Bacteria</taxon>
        <taxon>Pseudomonadati</taxon>
        <taxon>Pseudomonadota</taxon>
        <taxon>Betaproteobacteria</taxon>
        <taxon>Rhodocyclales</taxon>
        <taxon>Azonexaceae</taxon>
        <taxon>Dechloromonas</taxon>
    </lineage>
</organism>
<sequence length="131" mass="14546">MTGNLRAGRRRAGFTLIELLVSMAIVALLLALAVPRYFGRVEQAKETVLRENLHQMRDAIDKFYGDNGRYPASLQELVARKYLRRIPPDPLTDSNTGWVIVAPTGTQQGGVFDIRSGAPGKARDGTLYNSW</sequence>
<keyword evidence="1" id="KW-0488">Methylation</keyword>
<dbReference type="RefSeq" id="WP_275712027.1">
    <property type="nucleotide sequence ID" value="NZ_JAKLTN010000004.1"/>
</dbReference>
<dbReference type="Proteomes" id="UP001165384">
    <property type="component" value="Unassembled WGS sequence"/>
</dbReference>
<dbReference type="PANTHER" id="PTHR30093">
    <property type="entry name" value="GENERAL SECRETION PATHWAY PROTEIN G"/>
    <property type="match status" value="1"/>
</dbReference>
<dbReference type="EMBL" id="JAKLTN010000004">
    <property type="protein sequence ID" value="MCG2578639.1"/>
    <property type="molecule type" value="Genomic_DNA"/>
</dbReference>
<dbReference type="PROSITE" id="PS00409">
    <property type="entry name" value="PROKAR_NTER_METHYL"/>
    <property type="match status" value="1"/>
</dbReference>
<reference evidence="3" key="1">
    <citation type="submission" date="2022-01" db="EMBL/GenBank/DDBJ databases">
        <authorList>
            <person name="Jo J.-H."/>
            <person name="Im W.-T."/>
        </authorList>
    </citation>
    <scope>NUCLEOTIDE SEQUENCE</scope>
    <source>
        <strain evidence="3">XY25</strain>
    </source>
</reference>
<name>A0ABS9K636_9RHOO</name>
<keyword evidence="2" id="KW-0472">Membrane</keyword>